<evidence type="ECO:0000256" key="2">
    <source>
        <dbReference type="ARBA" id="ARBA00023125"/>
    </source>
</evidence>
<dbReference type="Proteomes" id="UP000185511">
    <property type="component" value="Chromosome"/>
</dbReference>
<dbReference type="InterPro" id="IPR018060">
    <property type="entry name" value="HTH_AraC"/>
</dbReference>
<dbReference type="InterPro" id="IPR032783">
    <property type="entry name" value="AraC_lig"/>
</dbReference>
<feature type="domain" description="HTH araC/xylS-type" evidence="5">
    <location>
        <begin position="194"/>
        <end position="292"/>
    </location>
</feature>
<dbReference type="SUPFAM" id="SSF46689">
    <property type="entry name" value="Homeodomain-like"/>
    <property type="match status" value="2"/>
</dbReference>
<dbReference type="InterPro" id="IPR050204">
    <property type="entry name" value="AraC_XylS_family_regulators"/>
</dbReference>
<dbReference type="PANTHER" id="PTHR46796">
    <property type="entry name" value="HTH-TYPE TRANSCRIPTIONAL ACTIVATOR RHAS-RELATED"/>
    <property type="match status" value="1"/>
</dbReference>
<keyword evidence="7" id="KW-1185">Reference proteome</keyword>
<dbReference type="SMART" id="SM00342">
    <property type="entry name" value="HTH_ARAC"/>
    <property type="match status" value="1"/>
</dbReference>
<dbReference type="InterPro" id="IPR009057">
    <property type="entry name" value="Homeodomain-like_sf"/>
</dbReference>
<protein>
    <submittedName>
        <fullName evidence="6">DNA-binding domain-containing protein, AraC-type</fullName>
    </submittedName>
</protein>
<sequence length="315" mass="33180">MDALTDLMRGVRADGALFHRTILTPPWSLRFADGAPLTLCTMAHGNGWLIPDNGDPTPLHHGDTAVILGPAPFSVVDELPDPDGPHRARNPPPPGGPESGGPTTLVVGAYRTSADVGRRLPGALPPVLTVPGDEECDAVLDFLAAEVAAHGAGRQVVLDRLLDWLLTCTLHAWFDRPETHPPAWYHALGDPVVGSALRAVHAEPARPWTVAAMAAEAAVSRAAFARRFSALVGEPPLTYLTAWRMAVAADLLTEPESTVAAVARRVGYTDPFAFSAAFTRVRGVTPSSHRSGRRDSPPEACGAEPATLQPAGSPA</sequence>
<organism evidence="6 7">
    <name type="scientific">Actinoalloteichus fjordicus</name>
    <dbReference type="NCBI Taxonomy" id="1612552"/>
    <lineage>
        <taxon>Bacteria</taxon>
        <taxon>Bacillati</taxon>
        <taxon>Actinomycetota</taxon>
        <taxon>Actinomycetes</taxon>
        <taxon>Pseudonocardiales</taxon>
        <taxon>Pseudonocardiaceae</taxon>
        <taxon>Actinoalloteichus</taxon>
    </lineage>
</organism>
<dbReference type="PROSITE" id="PS00041">
    <property type="entry name" value="HTH_ARAC_FAMILY_1"/>
    <property type="match status" value="1"/>
</dbReference>
<feature type="region of interest" description="Disordered" evidence="4">
    <location>
        <begin position="77"/>
        <end position="105"/>
    </location>
</feature>
<keyword evidence="2 6" id="KW-0238">DNA-binding</keyword>
<dbReference type="EMBL" id="CP016076">
    <property type="protein sequence ID" value="APU15024.1"/>
    <property type="molecule type" value="Genomic_DNA"/>
</dbReference>
<dbReference type="PROSITE" id="PS01124">
    <property type="entry name" value="HTH_ARAC_FAMILY_2"/>
    <property type="match status" value="1"/>
</dbReference>
<proteinExistence type="predicted"/>
<feature type="region of interest" description="Disordered" evidence="4">
    <location>
        <begin position="284"/>
        <end position="315"/>
    </location>
</feature>
<evidence type="ECO:0000256" key="1">
    <source>
        <dbReference type="ARBA" id="ARBA00023015"/>
    </source>
</evidence>
<keyword evidence="3" id="KW-0804">Transcription</keyword>
<evidence type="ECO:0000256" key="4">
    <source>
        <dbReference type="SAM" id="MobiDB-lite"/>
    </source>
</evidence>
<dbReference type="Pfam" id="PF12852">
    <property type="entry name" value="Cupin_6"/>
    <property type="match status" value="1"/>
</dbReference>
<dbReference type="Gene3D" id="1.10.10.60">
    <property type="entry name" value="Homeodomain-like"/>
    <property type="match status" value="2"/>
</dbReference>
<dbReference type="InterPro" id="IPR018062">
    <property type="entry name" value="HTH_AraC-typ_CS"/>
</dbReference>
<gene>
    <name evidence="6" type="ORF">UA74_14840</name>
</gene>
<dbReference type="PANTHER" id="PTHR46796:SF13">
    <property type="entry name" value="HTH-TYPE TRANSCRIPTIONAL ACTIVATOR RHAS"/>
    <property type="match status" value="1"/>
</dbReference>
<name>A0AAC9LDT2_9PSEU</name>
<keyword evidence="1" id="KW-0805">Transcription regulation</keyword>
<dbReference type="GO" id="GO:0003700">
    <property type="term" value="F:DNA-binding transcription factor activity"/>
    <property type="evidence" value="ECO:0007669"/>
    <property type="project" value="InterPro"/>
</dbReference>
<dbReference type="RefSeq" id="WP_075740845.1">
    <property type="nucleotide sequence ID" value="NZ_CP016076.1"/>
</dbReference>
<evidence type="ECO:0000313" key="6">
    <source>
        <dbReference type="EMBL" id="APU15024.1"/>
    </source>
</evidence>
<evidence type="ECO:0000256" key="3">
    <source>
        <dbReference type="ARBA" id="ARBA00023163"/>
    </source>
</evidence>
<dbReference type="Pfam" id="PF12833">
    <property type="entry name" value="HTH_18"/>
    <property type="match status" value="1"/>
</dbReference>
<reference evidence="7" key="1">
    <citation type="submission" date="2016-06" db="EMBL/GenBank/DDBJ databases">
        <title>Complete genome sequence of Actinoalloteichus fjordicus DSM 46855 (=ADI127-17), type strain of the new species Actinoalloteichus fjordicus.</title>
        <authorList>
            <person name="Ruckert C."/>
            <person name="Nouioui I."/>
            <person name="Willmese J."/>
            <person name="van Wezel G."/>
            <person name="Klenk H.-P."/>
            <person name="Kalinowski J."/>
            <person name="Zotchev S.B."/>
        </authorList>
    </citation>
    <scope>NUCLEOTIDE SEQUENCE [LARGE SCALE GENOMIC DNA]</scope>
    <source>
        <strain evidence="7">ADI127-7</strain>
    </source>
</reference>
<dbReference type="KEGG" id="acad:UA74_14840"/>
<accession>A0AAC9LDT2</accession>
<dbReference type="AlphaFoldDB" id="A0AAC9LDT2"/>
<dbReference type="GO" id="GO:0043565">
    <property type="term" value="F:sequence-specific DNA binding"/>
    <property type="evidence" value="ECO:0007669"/>
    <property type="project" value="InterPro"/>
</dbReference>
<evidence type="ECO:0000313" key="7">
    <source>
        <dbReference type="Proteomes" id="UP000185511"/>
    </source>
</evidence>
<evidence type="ECO:0000259" key="5">
    <source>
        <dbReference type="PROSITE" id="PS01124"/>
    </source>
</evidence>